<dbReference type="VEuPathDB" id="CryptoDB:cand_015610"/>
<organism evidence="1 2">
    <name type="scientific">Cryptosporidium andersoni</name>
    <dbReference type="NCBI Taxonomy" id="117008"/>
    <lineage>
        <taxon>Eukaryota</taxon>
        <taxon>Sar</taxon>
        <taxon>Alveolata</taxon>
        <taxon>Apicomplexa</taxon>
        <taxon>Conoidasida</taxon>
        <taxon>Coccidia</taxon>
        <taxon>Eucoccidiorida</taxon>
        <taxon>Eimeriorina</taxon>
        <taxon>Cryptosporidiidae</taxon>
        <taxon>Cryptosporidium</taxon>
    </lineage>
</organism>
<gene>
    <name evidence="1" type="ORF">cand_015610</name>
</gene>
<dbReference type="RefSeq" id="XP_067069591.1">
    <property type="nucleotide sequence ID" value="XM_067211796.1"/>
</dbReference>
<dbReference type="GeneID" id="92365746"/>
<proteinExistence type="predicted"/>
<reference evidence="1 2" key="1">
    <citation type="submission" date="2016-10" db="EMBL/GenBank/DDBJ databases">
        <title>Reductive evolution of mitochondrial metabolism and differential evolution of invasion-related proteins in Cryptosporidium.</title>
        <authorList>
            <person name="Liu S."/>
            <person name="Roellig D.M."/>
            <person name="Guo Y."/>
            <person name="Li N."/>
            <person name="Frace M.A."/>
            <person name="Tang K."/>
            <person name="Zhang L."/>
            <person name="Feng Y."/>
            <person name="Xiao L."/>
        </authorList>
    </citation>
    <scope>NUCLEOTIDE SEQUENCE [LARGE SCALE GENOMIC DNA]</scope>
    <source>
        <strain evidence="1">30847</strain>
    </source>
</reference>
<dbReference type="AlphaFoldDB" id="A0A1J4MU06"/>
<accession>A0A1J4MU06</accession>
<protein>
    <submittedName>
        <fullName evidence="1">Uncharacterized protein</fullName>
    </submittedName>
</protein>
<name>A0A1J4MU06_9CRYT</name>
<comment type="caution">
    <text evidence="1">The sequence shown here is derived from an EMBL/GenBank/DDBJ whole genome shotgun (WGS) entry which is preliminary data.</text>
</comment>
<evidence type="ECO:0000313" key="1">
    <source>
        <dbReference type="EMBL" id="OII77745.1"/>
    </source>
</evidence>
<keyword evidence="2" id="KW-1185">Reference proteome</keyword>
<dbReference type="Proteomes" id="UP000186804">
    <property type="component" value="Unassembled WGS sequence"/>
</dbReference>
<sequence>MRSIYCCRFCLVPYIKYGDSSTSNNTGSGKQTDVTYMSILNLLKTKYSNNTAYYEAKSSSEQLELRESLTKIDSCVTQLEIGKQSDTSVPIINFSKKSMSKKSVQSSNKANINLIGCFRPQNYDDSMDLWFLSKRFANKSNTNNSLKNIIENRETEKSVKDIIAKTMGWFEQTSNVNLETLKKELECLTDATIENRTSLVNFL</sequence>
<dbReference type="EMBL" id="LRBS01000031">
    <property type="protein sequence ID" value="OII77745.1"/>
    <property type="molecule type" value="Genomic_DNA"/>
</dbReference>
<evidence type="ECO:0000313" key="2">
    <source>
        <dbReference type="Proteomes" id="UP000186804"/>
    </source>
</evidence>